<name>A0A4Z2IX89_9TELE</name>
<protein>
    <submittedName>
        <fullName evidence="1">Uncharacterized protein</fullName>
    </submittedName>
</protein>
<dbReference type="AlphaFoldDB" id="A0A4Z2IX89"/>
<gene>
    <name evidence="1" type="ORF">EYF80_007103</name>
</gene>
<sequence length="68" mass="7979">MFQLKKAPRALMKNMRKSKLKKEQQAGCPNVLLMFQLKKAPRALMKNMRKSNLKKDQQAACQLNQKYL</sequence>
<dbReference type="Proteomes" id="UP000314294">
    <property type="component" value="Unassembled WGS sequence"/>
</dbReference>
<reference evidence="1 2" key="1">
    <citation type="submission" date="2019-03" db="EMBL/GenBank/DDBJ databases">
        <title>First draft genome of Liparis tanakae, snailfish: a comprehensive survey of snailfish specific genes.</title>
        <authorList>
            <person name="Kim W."/>
            <person name="Song I."/>
            <person name="Jeong J.-H."/>
            <person name="Kim D."/>
            <person name="Kim S."/>
            <person name="Ryu S."/>
            <person name="Song J.Y."/>
            <person name="Lee S.K."/>
        </authorList>
    </citation>
    <scope>NUCLEOTIDE SEQUENCE [LARGE SCALE GENOMIC DNA]</scope>
    <source>
        <tissue evidence="1">Muscle</tissue>
    </source>
</reference>
<keyword evidence="2" id="KW-1185">Reference proteome</keyword>
<dbReference type="EMBL" id="SRLO01000038">
    <property type="protein sequence ID" value="TNN82585.1"/>
    <property type="molecule type" value="Genomic_DNA"/>
</dbReference>
<comment type="caution">
    <text evidence="1">The sequence shown here is derived from an EMBL/GenBank/DDBJ whole genome shotgun (WGS) entry which is preliminary data.</text>
</comment>
<proteinExistence type="predicted"/>
<organism evidence="1 2">
    <name type="scientific">Liparis tanakae</name>
    <name type="common">Tanaka's snailfish</name>
    <dbReference type="NCBI Taxonomy" id="230148"/>
    <lineage>
        <taxon>Eukaryota</taxon>
        <taxon>Metazoa</taxon>
        <taxon>Chordata</taxon>
        <taxon>Craniata</taxon>
        <taxon>Vertebrata</taxon>
        <taxon>Euteleostomi</taxon>
        <taxon>Actinopterygii</taxon>
        <taxon>Neopterygii</taxon>
        <taxon>Teleostei</taxon>
        <taxon>Neoteleostei</taxon>
        <taxon>Acanthomorphata</taxon>
        <taxon>Eupercaria</taxon>
        <taxon>Perciformes</taxon>
        <taxon>Cottioidei</taxon>
        <taxon>Cottales</taxon>
        <taxon>Liparidae</taxon>
        <taxon>Liparis</taxon>
    </lineage>
</organism>
<evidence type="ECO:0000313" key="1">
    <source>
        <dbReference type="EMBL" id="TNN82585.1"/>
    </source>
</evidence>
<accession>A0A4Z2IX89</accession>
<evidence type="ECO:0000313" key="2">
    <source>
        <dbReference type="Proteomes" id="UP000314294"/>
    </source>
</evidence>